<gene>
    <name evidence="1" type="ORF">X474_16730</name>
</gene>
<accession>A0A0D2J481</accession>
<reference evidence="1 2" key="1">
    <citation type="submission" date="2013-11" db="EMBL/GenBank/DDBJ databases">
        <title>Metagenomic analysis of a methanogenic consortium involved in long chain n-alkane degradation.</title>
        <authorList>
            <person name="Davidova I.A."/>
            <person name="Callaghan A.V."/>
            <person name="Wawrik B."/>
            <person name="Pruitt S."/>
            <person name="Marks C."/>
            <person name="Duncan K.E."/>
            <person name="Suflita J.M."/>
        </authorList>
    </citation>
    <scope>NUCLEOTIDE SEQUENCE [LARGE SCALE GENOMIC DNA]</scope>
    <source>
        <strain evidence="1 2">SPR</strain>
    </source>
</reference>
<keyword evidence="2" id="KW-1185">Reference proteome</keyword>
<name>A0A0D2J481_9BACT</name>
<sequence>MPSEKVQKDFVSKLENRQLRKQLPVFYCLKWFFRIQP</sequence>
<evidence type="ECO:0000313" key="2">
    <source>
        <dbReference type="Proteomes" id="UP000032233"/>
    </source>
</evidence>
<dbReference type="Proteomes" id="UP000032233">
    <property type="component" value="Unassembled WGS sequence"/>
</dbReference>
<dbReference type="AlphaFoldDB" id="A0A0D2J481"/>
<dbReference type="EMBL" id="AZAC01000021">
    <property type="protein sequence ID" value="KIX12944.1"/>
    <property type="molecule type" value="Genomic_DNA"/>
</dbReference>
<proteinExistence type="predicted"/>
<protein>
    <submittedName>
        <fullName evidence="1">Uncharacterized protein</fullName>
    </submittedName>
</protein>
<comment type="caution">
    <text evidence="1">The sequence shown here is derived from an EMBL/GenBank/DDBJ whole genome shotgun (WGS) entry which is preliminary data.</text>
</comment>
<dbReference type="InParanoid" id="A0A0D2J481"/>
<organism evidence="1 2">
    <name type="scientific">Dethiosulfatarculus sandiegensis</name>
    <dbReference type="NCBI Taxonomy" id="1429043"/>
    <lineage>
        <taxon>Bacteria</taxon>
        <taxon>Pseudomonadati</taxon>
        <taxon>Thermodesulfobacteriota</taxon>
        <taxon>Desulfarculia</taxon>
        <taxon>Desulfarculales</taxon>
        <taxon>Desulfarculaceae</taxon>
        <taxon>Dethiosulfatarculus</taxon>
    </lineage>
</organism>
<evidence type="ECO:0000313" key="1">
    <source>
        <dbReference type="EMBL" id="KIX12944.1"/>
    </source>
</evidence>